<accession>A0ABD0RQP2</accession>
<feature type="non-terminal residue" evidence="2">
    <location>
        <position position="50"/>
    </location>
</feature>
<dbReference type="InterPro" id="IPR007110">
    <property type="entry name" value="Ig-like_dom"/>
</dbReference>
<reference evidence="2 3" key="1">
    <citation type="submission" date="2024-05" db="EMBL/GenBank/DDBJ databases">
        <title>Genome sequencing and assembly of Indian major carp, Cirrhinus mrigala (Hamilton, 1822).</title>
        <authorList>
            <person name="Mohindra V."/>
            <person name="Chowdhury L.M."/>
            <person name="Lal K."/>
            <person name="Jena J.K."/>
        </authorList>
    </citation>
    <scope>NUCLEOTIDE SEQUENCE [LARGE SCALE GENOMIC DNA]</scope>
    <source>
        <strain evidence="2">CM1030</strain>
        <tissue evidence="2">Blood</tissue>
    </source>
</reference>
<protein>
    <recommendedName>
        <fullName evidence="1">Ig-like domain-containing protein</fullName>
    </recommendedName>
</protein>
<feature type="non-terminal residue" evidence="2">
    <location>
        <position position="1"/>
    </location>
</feature>
<organism evidence="2 3">
    <name type="scientific">Cirrhinus mrigala</name>
    <name type="common">Mrigala</name>
    <dbReference type="NCBI Taxonomy" id="683832"/>
    <lineage>
        <taxon>Eukaryota</taxon>
        <taxon>Metazoa</taxon>
        <taxon>Chordata</taxon>
        <taxon>Craniata</taxon>
        <taxon>Vertebrata</taxon>
        <taxon>Euteleostomi</taxon>
        <taxon>Actinopterygii</taxon>
        <taxon>Neopterygii</taxon>
        <taxon>Teleostei</taxon>
        <taxon>Ostariophysi</taxon>
        <taxon>Cypriniformes</taxon>
        <taxon>Cyprinidae</taxon>
        <taxon>Labeoninae</taxon>
        <taxon>Labeonini</taxon>
        <taxon>Cirrhinus</taxon>
    </lineage>
</organism>
<sequence>PEYGVTFNTTIIDKFDVSFGREGETMSLGCTVIVYPTVKRYQPEIVWYRN</sequence>
<dbReference type="AlphaFoldDB" id="A0ABD0RQP2"/>
<feature type="domain" description="Ig-like" evidence="1">
    <location>
        <begin position="1"/>
        <end position="50"/>
    </location>
</feature>
<evidence type="ECO:0000259" key="1">
    <source>
        <dbReference type="PROSITE" id="PS50835"/>
    </source>
</evidence>
<dbReference type="PROSITE" id="PS50835">
    <property type="entry name" value="IG_LIKE"/>
    <property type="match status" value="1"/>
</dbReference>
<comment type="caution">
    <text evidence="2">The sequence shown here is derived from an EMBL/GenBank/DDBJ whole genome shotgun (WGS) entry which is preliminary data.</text>
</comment>
<keyword evidence="3" id="KW-1185">Reference proteome</keyword>
<gene>
    <name evidence="2" type="ORF">M9458_004045</name>
</gene>
<dbReference type="Proteomes" id="UP001529510">
    <property type="component" value="Unassembled WGS sequence"/>
</dbReference>
<proteinExistence type="predicted"/>
<name>A0ABD0RQP2_CIRMR</name>
<evidence type="ECO:0000313" key="3">
    <source>
        <dbReference type="Proteomes" id="UP001529510"/>
    </source>
</evidence>
<evidence type="ECO:0000313" key="2">
    <source>
        <dbReference type="EMBL" id="KAL0200858.1"/>
    </source>
</evidence>
<dbReference type="EMBL" id="JAMKFB020000002">
    <property type="protein sequence ID" value="KAL0200858.1"/>
    <property type="molecule type" value="Genomic_DNA"/>
</dbReference>